<name>A0A1G6TA70_9RHOB</name>
<gene>
    <name evidence="1" type="ORF">SAMN05421538_101233</name>
</gene>
<dbReference type="Proteomes" id="UP000199344">
    <property type="component" value="Unassembled WGS sequence"/>
</dbReference>
<accession>A0A1G6TA70</accession>
<dbReference type="AlphaFoldDB" id="A0A1G6TA70"/>
<sequence>MDHQFQGQVNKMTKTQFAAPLIAVLALSACMAPPQIEEAPVQPPGIEPLPTAYDDGLTERKPDLCKASSYAGQIGQPGGVIPTLGIERSYRVVEYRGIEPQEYDPNRIVFRLDEMGNISAVDCG</sequence>
<protein>
    <submittedName>
        <fullName evidence="1">Peptidase inhibitor I78 family protein</fullName>
    </submittedName>
</protein>
<organism evidence="1 2">
    <name type="scientific">Paracoccus isoporae</name>
    <dbReference type="NCBI Taxonomy" id="591205"/>
    <lineage>
        <taxon>Bacteria</taxon>
        <taxon>Pseudomonadati</taxon>
        <taxon>Pseudomonadota</taxon>
        <taxon>Alphaproteobacteria</taxon>
        <taxon>Rhodobacterales</taxon>
        <taxon>Paracoccaceae</taxon>
        <taxon>Paracoccus</taxon>
    </lineage>
</organism>
<evidence type="ECO:0000313" key="1">
    <source>
        <dbReference type="EMBL" id="SDD25978.1"/>
    </source>
</evidence>
<reference evidence="1 2" key="1">
    <citation type="submission" date="2016-10" db="EMBL/GenBank/DDBJ databases">
        <authorList>
            <person name="de Groot N.N."/>
        </authorList>
    </citation>
    <scope>NUCLEOTIDE SEQUENCE [LARGE SCALE GENOMIC DNA]</scope>
    <source>
        <strain evidence="1 2">DSM 22220</strain>
    </source>
</reference>
<dbReference type="STRING" id="591205.SAMN05421538_101233"/>
<evidence type="ECO:0000313" key="2">
    <source>
        <dbReference type="Proteomes" id="UP000199344"/>
    </source>
</evidence>
<dbReference type="EMBL" id="FNAH01000001">
    <property type="protein sequence ID" value="SDD25978.1"/>
    <property type="molecule type" value="Genomic_DNA"/>
</dbReference>
<keyword evidence="2" id="KW-1185">Reference proteome</keyword>
<proteinExistence type="predicted"/>